<feature type="compositionally biased region" description="Basic and acidic residues" evidence="6">
    <location>
        <begin position="23"/>
        <end position="42"/>
    </location>
</feature>
<feature type="binding site" evidence="5">
    <location>
        <begin position="481"/>
        <end position="488"/>
    </location>
    <ligand>
        <name>ATP</name>
        <dbReference type="ChEBI" id="CHEBI:30616"/>
    </ligand>
</feature>
<keyword evidence="4" id="KW-0238">DNA-binding</keyword>
<dbReference type="PROSITE" id="PS50901">
    <property type="entry name" value="FTSK"/>
    <property type="match status" value="1"/>
</dbReference>
<dbReference type="Proteomes" id="UP000321816">
    <property type="component" value="Chromosome"/>
</dbReference>
<dbReference type="Gene3D" id="1.10.10.10">
    <property type="entry name" value="Winged helix-like DNA-binding domain superfamily/Winged helix DNA-binding domain"/>
    <property type="match status" value="1"/>
</dbReference>
<dbReference type="InterPro" id="IPR041027">
    <property type="entry name" value="FtsK_alpha"/>
</dbReference>
<feature type="compositionally biased region" description="Basic and acidic residues" evidence="6">
    <location>
        <begin position="217"/>
        <end position="230"/>
    </location>
</feature>
<feature type="compositionally biased region" description="Acidic residues" evidence="6">
    <location>
        <begin position="241"/>
        <end position="250"/>
    </location>
</feature>
<feature type="compositionally biased region" description="Acidic residues" evidence="6">
    <location>
        <begin position="207"/>
        <end position="216"/>
    </location>
</feature>
<dbReference type="InterPro" id="IPR036390">
    <property type="entry name" value="WH_DNA-bd_sf"/>
</dbReference>
<dbReference type="SMART" id="SM00843">
    <property type="entry name" value="Ftsk_gamma"/>
    <property type="match status" value="1"/>
</dbReference>
<accession>A0AAJ8N2D6</accession>
<gene>
    <name evidence="8" type="ORF">FTX54_013015</name>
</gene>
<protein>
    <submittedName>
        <fullName evidence="8">DNA translocase FtsK</fullName>
    </submittedName>
</protein>
<evidence type="ECO:0000256" key="6">
    <source>
        <dbReference type="SAM" id="MobiDB-lite"/>
    </source>
</evidence>
<feature type="domain" description="FtsK" evidence="7">
    <location>
        <begin position="464"/>
        <end position="650"/>
    </location>
</feature>
<evidence type="ECO:0000313" key="9">
    <source>
        <dbReference type="Proteomes" id="UP000321816"/>
    </source>
</evidence>
<feature type="region of interest" description="Disordered" evidence="6">
    <location>
        <begin position="73"/>
        <end position="305"/>
    </location>
</feature>
<feature type="compositionally biased region" description="Basic and acidic residues" evidence="6">
    <location>
        <begin position="178"/>
        <end position="190"/>
    </location>
</feature>
<evidence type="ECO:0000313" key="8">
    <source>
        <dbReference type="EMBL" id="WWD79331.1"/>
    </source>
</evidence>
<keyword evidence="2 5" id="KW-0547">Nucleotide-binding</keyword>
<evidence type="ECO:0000256" key="4">
    <source>
        <dbReference type="ARBA" id="ARBA00023125"/>
    </source>
</evidence>
<dbReference type="AlphaFoldDB" id="A0AAJ8N2D6"/>
<evidence type="ECO:0000256" key="2">
    <source>
        <dbReference type="ARBA" id="ARBA00022741"/>
    </source>
</evidence>
<evidence type="ECO:0000256" key="5">
    <source>
        <dbReference type="PROSITE-ProRule" id="PRU00289"/>
    </source>
</evidence>
<dbReference type="SUPFAM" id="SSF52540">
    <property type="entry name" value="P-loop containing nucleoside triphosphate hydrolases"/>
    <property type="match status" value="1"/>
</dbReference>
<dbReference type="GO" id="GO:0005524">
    <property type="term" value="F:ATP binding"/>
    <property type="evidence" value="ECO:0007669"/>
    <property type="project" value="UniProtKB-UniRule"/>
</dbReference>
<dbReference type="PANTHER" id="PTHR22683">
    <property type="entry name" value="SPORULATION PROTEIN RELATED"/>
    <property type="match status" value="1"/>
</dbReference>
<sequence>MNKNQYYWSKLKHWLFAEDDEPQDIKENPQKAEKLETKAEKPKKIKPAYHPSAAPSAPEMEEVRMRHYYPQHVEKQKYPVQRKAAVPSVSSQRGNKAGRKAAHEKSETVPTVQMKRPSAYGPGPFRAQEVPSPTLGMKLERERREKYAAGLADARRETEKEKTEALEREFLREEEEIKPELKTDVHRQEEPETLPGRQEDRSAAPVEEVEVVEREEETFPAKEEKEKEGNLKAGSTGMTVPEEEAETEEAPPEKTAPIKPEPSSRKPQKLQPKKRSGGVKADKNRPAPIPEKKKPASEKEHTQKPFNVMMTPADRARFKKAARKQQSGYTFPDLNLLDIPPQIDNKQDEWARGMSAKLDETLSYFRVQAEVVTYTSGPSVTRFEIQPEPGVKINKIVQLTDDLKRSLAATEIRIEAPIPGKTTVGIEVPNPSPTPVMLRAVLRDKNFRDASSSLTVALGVDISGEAIVTDITSMPHGLIAGTTGSGKSVCVNSMLTSILYKSTPEEVRMLLIDPKMVELAPFNRVPHLAAPVITDTKEATAALNWAVEEMERRYQLFADAGARDLERYNKKAETKLPKLLIVVDELADLMMVAPQEVEDAICRIAQKARACGIHLLVATQRPSVDVITGLIKANIPSRIAFSVSSQADSRTILDSGGAERLLGRGDMLFHPNSSPKPTRIQGTFVTDDEIDRVIDHVSLAEKPAPLFNPAELKEAAASAPSPEDELFDEAVQFVMEKQTASTSLLQRHFQVGYNRAARIIDDLEAHGIVSPAKGSKPRDVYTNVDSAT</sequence>
<name>A0AAJ8N2D6_9BACI</name>
<dbReference type="InterPro" id="IPR018541">
    <property type="entry name" value="Ftsk_gamma"/>
</dbReference>
<dbReference type="EMBL" id="CP144914">
    <property type="protein sequence ID" value="WWD79331.1"/>
    <property type="molecule type" value="Genomic_DNA"/>
</dbReference>
<evidence type="ECO:0000259" key="7">
    <source>
        <dbReference type="PROSITE" id="PS50901"/>
    </source>
</evidence>
<dbReference type="InterPro" id="IPR036388">
    <property type="entry name" value="WH-like_DNA-bd_sf"/>
</dbReference>
<feature type="compositionally biased region" description="Basic and acidic residues" evidence="6">
    <location>
        <begin position="138"/>
        <end position="171"/>
    </location>
</feature>
<dbReference type="Pfam" id="PF17854">
    <property type="entry name" value="FtsK_alpha"/>
    <property type="match status" value="1"/>
</dbReference>
<keyword evidence="3 5" id="KW-0067">ATP-binding</keyword>
<dbReference type="InterPro" id="IPR002543">
    <property type="entry name" value="FtsK_dom"/>
</dbReference>
<feature type="compositionally biased region" description="Low complexity" evidence="6">
    <location>
        <begin position="48"/>
        <end position="58"/>
    </location>
</feature>
<dbReference type="InterPro" id="IPR027417">
    <property type="entry name" value="P-loop_NTPase"/>
</dbReference>
<evidence type="ECO:0000256" key="1">
    <source>
        <dbReference type="ARBA" id="ARBA00006474"/>
    </source>
</evidence>
<dbReference type="Pfam" id="PF09397">
    <property type="entry name" value="FtsK_gamma"/>
    <property type="match status" value="1"/>
</dbReference>
<comment type="similarity">
    <text evidence="1">Belongs to the FtsK/SpoIIIE/SftA family.</text>
</comment>
<dbReference type="Gene3D" id="3.30.980.40">
    <property type="match status" value="1"/>
</dbReference>
<dbReference type="Gene3D" id="3.40.50.300">
    <property type="entry name" value="P-loop containing nucleotide triphosphate hydrolases"/>
    <property type="match status" value="1"/>
</dbReference>
<feature type="region of interest" description="Disordered" evidence="6">
    <location>
        <begin position="18"/>
        <end position="59"/>
    </location>
</feature>
<dbReference type="InterPro" id="IPR050206">
    <property type="entry name" value="FtsK/SpoIIIE/SftA"/>
</dbReference>
<dbReference type="GO" id="GO:0003677">
    <property type="term" value="F:DNA binding"/>
    <property type="evidence" value="ECO:0007669"/>
    <property type="project" value="UniProtKB-KW"/>
</dbReference>
<keyword evidence="9" id="KW-1185">Reference proteome</keyword>
<dbReference type="PANTHER" id="PTHR22683:SF42">
    <property type="entry name" value="DNA TRANSLOCASE SFTA"/>
    <property type="match status" value="1"/>
</dbReference>
<dbReference type="RefSeq" id="WP_281285274.1">
    <property type="nucleotide sequence ID" value="NZ_CP144914.1"/>
</dbReference>
<dbReference type="KEGG" id="ahal:FTX54_013015"/>
<evidence type="ECO:0000256" key="3">
    <source>
        <dbReference type="ARBA" id="ARBA00022840"/>
    </source>
</evidence>
<dbReference type="CDD" id="cd01127">
    <property type="entry name" value="TrwB_TraG_TraD_VirD4"/>
    <property type="match status" value="1"/>
</dbReference>
<dbReference type="Pfam" id="PF01580">
    <property type="entry name" value="FtsK_SpoIIIE"/>
    <property type="match status" value="1"/>
</dbReference>
<proteinExistence type="inferred from homology"/>
<feature type="compositionally biased region" description="Basic residues" evidence="6">
    <location>
        <begin position="266"/>
        <end position="277"/>
    </location>
</feature>
<organism evidence="8 9">
    <name type="scientific">Alkalicoccus halolimnae</name>
    <dbReference type="NCBI Taxonomy" id="1667239"/>
    <lineage>
        <taxon>Bacteria</taxon>
        <taxon>Bacillati</taxon>
        <taxon>Bacillota</taxon>
        <taxon>Bacilli</taxon>
        <taxon>Bacillales</taxon>
        <taxon>Bacillaceae</taxon>
        <taxon>Alkalicoccus</taxon>
    </lineage>
</organism>
<dbReference type="SUPFAM" id="SSF46785">
    <property type="entry name" value="Winged helix' DNA-binding domain"/>
    <property type="match status" value="1"/>
</dbReference>
<reference evidence="8 9" key="1">
    <citation type="submission" date="2024-01" db="EMBL/GenBank/DDBJ databases">
        <title>Complete Genome Sequence of Alkalicoccus halolimnae BZ-SZ-XJ29T, a Moderately Halophilic Bacterium Isolated from a Salt Lake.</title>
        <authorList>
            <person name="Zhao B."/>
        </authorList>
    </citation>
    <scope>NUCLEOTIDE SEQUENCE [LARGE SCALE GENOMIC DNA]</scope>
    <source>
        <strain evidence="8 9">BZ-SZ-XJ29</strain>
    </source>
</reference>
<feature type="compositionally biased region" description="Basic and acidic residues" evidence="6">
    <location>
        <begin position="280"/>
        <end position="303"/>
    </location>
</feature>